<gene>
    <name evidence="2" type="ORF">NCTC7582_01618</name>
</gene>
<name>A0A2X0XHH6_9BACI</name>
<sequence length="44" mass="5272">MWKWLDNYFYLPDDDVPESHRKFCISAVITMLIIGVPIIITCWQ</sequence>
<protein>
    <submittedName>
        <fullName evidence="2">Uncharacterized protein</fullName>
    </submittedName>
</protein>
<accession>A0A2X0XHH6</accession>
<feature type="transmembrane region" description="Helical" evidence="1">
    <location>
        <begin position="20"/>
        <end position="43"/>
    </location>
</feature>
<dbReference type="AlphaFoldDB" id="A0A2X0XHH6"/>
<evidence type="ECO:0000313" key="3">
    <source>
        <dbReference type="Proteomes" id="UP000251431"/>
    </source>
</evidence>
<keyword evidence="1" id="KW-0472">Membrane</keyword>
<proteinExistence type="predicted"/>
<keyword evidence="1" id="KW-0812">Transmembrane</keyword>
<evidence type="ECO:0000313" key="2">
    <source>
        <dbReference type="EMBL" id="SPT98359.1"/>
    </source>
</evidence>
<dbReference type="Proteomes" id="UP000251431">
    <property type="component" value="Unassembled WGS sequence"/>
</dbReference>
<dbReference type="EMBL" id="UAQE01000001">
    <property type="protein sequence ID" value="SPT98359.1"/>
    <property type="molecule type" value="Genomic_DNA"/>
</dbReference>
<keyword evidence="1" id="KW-1133">Transmembrane helix</keyword>
<organism evidence="2 3">
    <name type="scientific">Lysinibacillus capsici</name>
    <dbReference type="NCBI Taxonomy" id="2115968"/>
    <lineage>
        <taxon>Bacteria</taxon>
        <taxon>Bacillati</taxon>
        <taxon>Bacillota</taxon>
        <taxon>Bacilli</taxon>
        <taxon>Bacillales</taxon>
        <taxon>Bacillaceae</taxon>
        <taxon>Lysinibacillus</taxon>
    </lineage>
</organism>
<reference evidence="2 3" key="1">
    <citation type="submission" date="2018-06" db="EMBL/GenBank/DDBJ databases">
        <authorList>
            <consortium name="Pathogen Informatics"/>
            <person name="Doyle S."/>
        </authorList>
    </citation>
    <scope>NUCLEOTIDE SEQUENCE [LARGE SCALE GENOMIC DNA]</scope>
    <source>
        <strain evidence="2 3">NCTC7582</strain>
    </source>
</reference>
<evidence type="ECO:0000256" key="1">
    <source>
        <dbReference type="SAM" id="Phobius"/>
    </source>
</evidence>